<dbReference type="Gene3D" id="6.10.250.3150">
    <property type="match status" value="1"/>
</dbReference>
<feature type="coiled-coil region" evidence="2">
    <location>
        <begin position="21"/>
        <end position="52"/>
    </location>
</feature>
<evidence type="ECO:0000313" key="4">
    <source>
        <dbReference type="EMBL" id="SFC31434.1"/>
    </source>
</evidence>
<keyword evidence="2" id="KW-0175">Coiled coil</keyword>
<reference evidence="4 5" key="1">
    <citation type="submission" date="2016-10" db="EMBL/GenBank/DDBJ databases">
        <authorList>
            <person name="de Groot N.N."/>
        </authorList>
    </citation>
    <scope>NUCLEOTIDE SEQUENCE [LARGE SCALE GENOMIC DNA]</scope>
    <source>
        <strain evidence="4 5">DSM 22900</strain>
    </source>
</reference>
<evidence type="ECO:0000256" key="1">
    <source>
        <dbReference type="ARBA" id="ARBA00022729"/>
    </source>
</evidence>
<dbReference type="PANTHER" id="PTHR21666">
    <property type="entry name" value="PEPTIDASE-RELATED"/>
    <property type="match status" value="1"/>
</dbReference>
<evidence type="ECO:0000256" key="2">
    <source>
        <dbReference type="SAM" id="Coils"/>
    </source>
</evidence>
<gene>
    <name evidence="4" type="ORF">SAMN05421747_10872</name>
</gene>
<dbReference type="EMBL" id="FOLL01000008">
    <property type="protein sequence ID" value="SFC31434.1"/>
    <property type="molecule type" value="Genomic_DNA"/>
</dbReference>
<proteinExistence type="predicted"/>
<name>A0A1I1I5E1_9SPHI</name>
<feature type="coiled-coil region" evidence="2">
    <location>
        <begin position="145"/>
        <end position="261"/>
    </location>
</feature>
<organism evidence="4 5">
    <name type="scientific">Parapedobacter composti</name>
    <dbReference type="NCBI Taxonomy" id="623281"/>
    <lineage>
        <taxon>Bacteria</taxon>
        <taxon>Pseudomonadati</taxon>
        <taxon>Bacteroidota</taxon>
        <taxon>Sphingobacteriia</taxon>
        <taxon>Sphingobacteriales</taxon>
        <taxon>Sphingobacteriaceae</taxon>
        <taxon>Parapedobacter</taxon>
    </lineage>
</organism>
<dbReference type="Gene3D" id="2.70.70.10">
    <property type="entry name" value="Glucose Permease (Domain IIA)"/>
    <property type="match status" value="1"/>
</dbReference>
<dbReference type="CDD" id="cd12797">
    <property type="entry name" value="M23_peptidase"/>
    <property type="match status" value="1"/>
</dbReference>
<dbReference type="InterPro" id="IPR011055">
    <property type="entry name" value="Dup_hybrid_motif"/>
</dbReference>
<dbReference type="InterPro" id="IPR050570">
    <property type="entry name" value="Cell_wall_metabolism_enzyme"/>
</dbReference>
<dbReference type="InterPro" id="IPR016047">
    <property type="entry name" value="M23ase_b-sheet_dom"/>
</dbReference>
<feature type="coiled-coil region" evidence="2">
    <location>
        <begin position="81"/>
        <end position="108"/>
    </location>
</feature>
<accession>A0A1I1I5E1</accession>
<dbReference type="OrthoDB" id="9815884at2"/>
<keyword evidence="5" id="KW-1185">Reference proteome</keyword>
<dbReference type="RefSeq" id="WP_090973487.1">
    <property type="nucleotide sequence ID" value="NZ_FOLL01000008.1"/>
</dbReference>
<feature type="domain" description="M23ase beta-sheet core" evidence="3">
    <location>
        <begin position="331"/>
        <end position="422"/>
    </location>
</feature>
<dbReference type="Pfam" id="PF01551">
    <property type="entry name" value="Peptidase_M23"/>
    <property type="match status" value="1"/>
</dbReference>
<evidence type="ECO:0000313" key="5">
    <source>
        <dbReference type="Proteomes" id="UP000199577"/>
    </source>
</evidence>
<keyword evidence="1" id="KW-0732">Signal</keyword>
<dbReference type="AlphaFoldDB" id="A0A1I1I5E1"/>
<dbReference type="SUPFAM" id="SSF51261">
    <property type="entry name" value="Duplicated hybrid motif"/>
    <property type="match status" value="1"/>
</dbReference>
<dbReference type="STRING" id="623281.SAMN05421747_10872"/>
<protein>
    <submittedName>
        <fullName evidence="4">Septal ring factor EnvC, activator of murein hydrolases AmiA and AmiB</fullName>
    </submittedName>
</protein>
<dbReference type="GO" id="GO:0004222">
    <property type="term" value="F:metalloendopeptidase activity"/>
    <property type="evidence" value="ECO:0007669"/>
    <property type="project" value="TreeGrafter"/>
</dbReference>
<evidence type="ECO:0000259" key="3">
    <source>
        <dbReference type="Pfam" id="PF01551"/>
    </source>
</evidence>
<dbReference type="Proteomes" id="UP000199577">
    <property type="component" value="Unassembled WGS sequence"/>
</dbReference>
<sequence length="428" mass="48588">MDVIRGVLSVVAFFLTVAVCHAQSSAELKKQRERLNREIEQLNQSLKATSSNKSLSLKQVNALNVQLRLREQKINTINSEIRLINNQIASHNKTIQNLRDQLAKLRKDYESMIMFAFRNRNAYNKMMFIFASKDFNQAFKRVKYLQQFNESRKKRAEEIENTQKEIALKVAQLEASKQEKASLLDEQQEERKVIAQEQGEHSKVLQALTQQEKQFKQELQKKQREDERLARAIRTAIQREIAEQRRLEEEARKAALALEAERTGKTIKEVEAEKPAVRKSDTEVLASTPEAARISADFAGNRGRLPWPVQQGFITQGFGRQTVGRNVTINNTGIKIRTANNAPVRAIFDGTVNSVGNMTGVYYVILQHGKYFSVYTNISNPTVKKGQTVQTGQTLGTALVDPDDGTSEVHLEIWEGAAPINPEPWLAK</sequence>
<dbReference type="PANTHER" id="PTHR21666:SF289">
    <property type="entry name" value="L-ALA--D-GLU ENDOPEPTIDASE"/>
    <property type="match status" value="1"/>
</dbReference>
<keyword evidence="4" id="KW-0378">Hydrolase</keyword>